<dbReference type="Pfam" id="PF01371">
    <property type="entry name" value="Trp_repressor"/>
    <property type="match status" value="1"/>
</dbReference>
<reference evidence="2 4" key="1">
    <citation type="submission" date="2014-04" db="EMBL/GenBank/DDBJ databases">
        <authorList>
            <person name="Bishop-Lilly K.A."/>
            <person name="Broomall S.M."/>
            <person name="Chain P.S."/>
            <person name="Chertkov O."/>
            <person name="Coyne S.R."/>
            <person name="Daligault H.E."/>
            <person name="Davenport K.W."/>
            <person name="Erkkila T."/>
            <person name="Frey K.G."/>
            <person name="Gibbons H.S."/>
            <person name="Gu W."/>
            <person name="Jaissle J."/>
            <person name="Johnson S.L."/>
            <person name="Koroleva G.I."/>
            <person name="Ladner J.T."/>
            <person name="Lo C.-C."/>
            <person name="Minogue T.D."/>
            <person name="Munk C."/>
            <person name="Palacios G.F."/>
            <person name="Redden C.L."/>
            <person name="Rosenzweig C.N."/>
            <person name="Scholz M.B."/>
            <person name="Teshima H."/>
            <person name="Xu Y."/>
        </authorList>
    </citation>
    <scope>NUCLEOTIDE SEQUENCE [LARGE SCALE GENOMIC DNA]</scope>
    <source>
        <strain evidence="2 4">FAJ</strain>
    </source>
</reference>
<keyword evidence="6" id="KW-1185">Reference proteome</keyword>
<dbReference type="Gene3D" id="1.10.1270.10">
    <property type="entry name" value="TrpR-like"/>
    <property type="match status" value="1"/>
</dbReference>
<dbReference type="InterPro" id="IPR000831">
    <property type="entry name" value="Trp_repress"/>
</dbReference>
<dbReference type="Proteomes" id="UP000760407">
    <property type="component" value="Unassembled WGS sequence"/>
</dbReference>
<dbReference type="GO" id="GO:0043565">
    <property type="term" value="F:sequence-specific DNA binding"/>
    <property type="evidence" value="ECO:0007669"/>
    <property type="project" value="InterPro"/>
</dbReference>
<evidence type="ECO:0000313" key="1">
    <source>
        <dbReference type="EMBL" id="AJI52988.1"/>
    </source>
</evidence>
<dbReference type="PANTHER" id="PTHR40080">
    <property type="entry name" value="LMO1763 PROTEIN"/>
    <property type="match status" value="1"/>
</dbReference>
<dbReference type="InterPro" id="IPR010921">
    <property type="entry name" value="Trp_repressor/repl_initiator"/>
</dbReference>
<dbReference type="InterPro" id="IPR038116">
    <property type="entry name" value="TrpR-like_sf"/>
</dbReference>
<dbReference type="Proteomes" id="UP000031830">
    <property type="component" value="Chromosome"/>
</dbReference>
<dbReference type="Proteomes" id="UP000029117">
    <property type="component" value="Unassembled WGS sequence"/>
</dbReference>
<proteinExistence type="predicted"/>
<reference evidence="1 5" key="2">
    <citation type="journal article" date="2015" name="Genome Announc.">
        <title>Genome sequencing of 18 francisella strains to aid in assay development and testing.</title>
        <authorList>
            <person name="Johnson S.L."/>
            <person name="Daligault H.E."/>
            <person name="Davenport K.W."/>
            <person name="Coyne S.R."/>
            <person name="Frey K.G."/>
            <person name="Koroleva G.I."/>
            <person name="Broomall S.M."/>
            <person name="Bishop-Lilly K.A."/>
            <person name="Bruce D.C."/>
            <person name="Chertkov O."/>
            <person name="Freitas T."/>
            <person name="Jaissle J."/>
            <person name="Ladner J.T."/>
            <person name="Rosenzweig C.N."/>
            <person name="Gibbons H.S."/>
            <person name="Palacios G.F."/>
            <person name="Redden C.L."/>
            <person name="Xu Y."/>
            <person name="Minogue T.D."/>
            <person name="Chain P.S."/>
        </authorList>
    </citation>
    <scope>NUCLEOTIDE SEQUENCE [LARGE SCALE GENOMIC DNA]</scope>
    <source>
        <strain evidence="1 5">GA01-2794</strain>
    </source>
</reference>
<dbReference type="RefSeq" id="WP_004287960.1">
    <property type="nucleotide sequence ID" value="NZ_CP009343.1"/>
</dbReference>
<dbReference type="OrthoDB" id="2621539at2"/>
<evidence type="ECO:0000313" key="5">
    <source>
        <dbReference type="Proteomes" id="UP000031830"/>
    </source>
</evidence>
<evidence type="ECO:0000313" key="6">
    <source>
        <dbReference type="Proteomes" id="UP000760407"/>
    </source>
</evidence>
<name>A0A080Q6H7_9GAMM</name>
<dbReference type="KEGG" id="fpz:LA55_1305"/>
<dbReference type="KEGG" id="fpj:LA02_1563"/>
<protein>
    <submittedName>
        <fullName evidence="3">His repressor</fullName>
    </submittedName>
    <submittedName>
        <fullName evidence="1">Trp repressor family protein</fullName>
    </submittedName>
</protein>
<dbReference type="KEGG" id="fpi:BF30_241"/>
<evidence type="ECO:0000313" key="3">
    <source>
        <dbReference type="EMBL" id="MBK2302279.1"/>
    </source>
</evidence>
<dbReference type="SUPFAM" id="SSF48295">
    <property type="entry name" value="TrpR-like"/>
    <property type="match status" value="1"/>
</dbReference>
<sequence>MSEIKNNEENLQNLYEVFKSFESAEEAKLFLEDLCTPVDLMAMAARWRVVKELKKDKPYRQIHAETGVSLTTISRVARCLSYGTNGYNTIYNKINKES</sequence>
<dbReference type="PIRSF" id="PIRSF012508">
    <property type="entry name" value="YerC"/>
    <property type="match status" value="1"/>
</dbReference>
<dbReference type="EMBL" id="JOUE01000006">
    <property type="protein sequence ID" value="KFJ42614.1"/>
    <property type="molecule type" value="Genomic_DNA"/>
</dbReference>
<accession>A0A080Q6H7</accession>
<gene>
    <name evidence="2" type="ORF">DR78_136</name>
    <name evidence="3" type="ORF">IBE52_05085</name>
    <name evidence="1" type="ORF">LA55_1305</name>
</gene>
<organism evidence="1 5">
    <name type="scientific">Francisella philomiragia</name>
    <dbReference type="NCBI Taxonomy" id="28110"/>
    <lineage>
        <taxon>Bacteria</taxon>
        <taxon>Pseudomonadati</taxon>
        <taxon>Pseudomonadota</taxon>
        <taxon>Gammaproteobacteria</taxon>
        <taxon>Thiotrichales</taxon>
        <taxon>Francisellaceae</taxon>
        <taxon>Francisella</taxon>
    </lineage>
</organism>
<dbReference type="EMBL" id="JACTSG010000003">
    <property type="protein sequence ID" value="MBK2302279.1"/>
    <property type="molecule type" value="Genomic_DNA"/>
</dbReference>
<reference evidence="3 6" key="3">
    <citation type="submission" date="2020-08" db="EMBL/GenBank/DDBJ databases">
        <title>Comparative genomics of Francisella species.</title>
        <authorList>
            <person name="Sahl J."/>
            <person name="Sjodin A."/>
            <person name="Wagner D."/>
            <person name="Forsman M."/>
        </authorList>
    </citation>
    <scope>NUCLEOTIDE SEQUENCE [LARGE SCALE GENOMIC DNA]</scope>
    <source>
        <strain evidence="3 6">F1093</strain>
    </source>
</reference>
<dbReference type="InterPro" id="IPR013368">
    <property type="entry name" value="YecD_YerC"/>
</dbReference>
<dbReference type="STRING" id="28110.KU46_1312"/>
<dbReference type="PANTHER" id="PTHR40080:SF1">
    <property type="entry name" value="TRPR-LIKE PROTEIN YERC_YECD"/>
    <property type="match status" value="1"/>
</dbReference>
<dbReference type="KEGG" id="fpm:LA56_232"/>
<dbReference type="EMBL" id="CP009440">
    <property type="protein sequence ID" value="AJI52988.1"/>
    <property type="molecule type" value="Genomic_DNA"/>
</dbReference>
<dbReference type="NCBIfam" id="TIGR02531">
    <property type="entry name" value="yecD_yerC"/>
    <property type="match status" value="1"/>
</dbReference>
<dbReference type="AlphaFoldDB" id="A0A080Q6H7"/>
<dbReference type="PATRIC" id="fig|28110.15.peg.899"/>
<evidence type="ECO:0000313" key="4">
    <source>
        <dbReference type="Proteomes" id="UP000029117"/>
    </source>
</evidence>
<evidence type="ECO:0000313" key="2">
    <source>
        <dbReference type="EMBL" id="KFJ42614.1"/>
    </source>
</evidence>
<dbReference type="KEGG" id="fpx:KU46_1312"/>
<dbReference type="GO" id="GO:0003700">
    <property type="term" value="F:DNA-binding transcription factor activity"/>
    <property type="evidence" value="ECO:0007669"/>
    <property type="project" value="InterPro"/>
</dbReference>